<dbReference type="Proteomes" id="UP000015241">
    <property type="component" value="Unassembled WGS sequence"/>
</dbReference>
<keyword evidence="4 5" id="KW-0472">Membrane</keyword>
<evidence type="ECO:0000256" key="5">
    <source>
        <dbReference type="SAM" id="Phobius"/>
    </source>
</evidence>
<sequence length="212" mass="23274">MSRSRHFCCCIPVRAGVFLFSLLSFLTSGFLAAVVWYAVHLILTKQDGYTNVPKRTEIILIVVGAITTLTALTSFFGFIGSITRNRRFVKSYSVMSIVLFIGSLVSAALFLFTVYTEKNITAVCSSTDAAGNVSIDDCTTHLTTAGKVVVTAITALEVLVHLYIVLVIRRYVEQLEDDADLWQGPYKLTSTDVNQGLMQTKAPYPYTGYGNA</sequence>
<evidence type="ECO:0000313" key="6">
    <source>
        <dbReference type="EMBL" id="EPT04791.1"/>
    </source>
</evidence>
<dbReference type="InterPro" id="IPR018499">
    <property type="entry name" value="Tetraspanin/Peripherin"/>
</dbReference>
<keyword evidence="7" id="KW-1185">Reference proteome</keyword>
<name>S8FUE6_FOMSC</name>
<dbReference type="Pfam" id="PF00335">
    <property type="entry name" value="Tetraspanin"/>
    <property type="match status" value="1"/>
</dbReference>
<dbReference type="InParanoid" id="S8FUE6"/>
<feature type="transmembrane region" description="Helical" evidence="5">
    <location>
        <begin position="12"/>
        <end position="38"/>
    </location>
</feature>
<proteinExistence type="predicted"/>
<dbReference type="AlphaFoldDB" id="S8FUE6"/>
<dbReference type="OrthoDB" id="7862095at2759"/>
<organism evidence="6 7">
    <name type="scientific">Fomitopsis schrenkii</name>
    <name type="common">Brown rot fungus</name>
    <dbReference type="NCBI Taxonomy" id="2126942"/>
    <lineage>
        <taxon>Eukaryota</taxon>
        <taxon>Fungi</taxon>
        <taxon>Dikarya</taxon>
        <taxon>Basidiomycota</taxon>
        <taxon>Agaricomycotina</taxon>
        <taxon>Agaricomycetes</taxon>
        <taxon>Polyporales</taxon>
        <taxon>Fomitopsis</taxon>
    </lineage>
</organism>
<dbReference type="eggNOG" id="ENOG502SE93">
    <property type="taxonomic scope" value="Eukaryota"/>
</dbReference>
<protein>
    <recommendedName>
        <fullName evidence="8">MARVEL domain-containing protein</fullName>
    </recommendedName>
</protein>
<keyword evidence="2 5" id="KW-0812">Transmembrane</keyword>
<feature type="transmembrane region" description="Helical" evidence="5">
    <location>
        <begin position="148"/>
        <end position="168"/>
    </location>
</feature>
<comment type="subcellular location">
    <subcellularLocation>
        <location evidence="1">Membrane</location>
        <topology evidence="1">Multi-pass membrane protein</topology>
    </subcellularLocation>
</comment>
<evidence type="ECO:0000256" key="2">
    <source>
        <dbReference type="ARBA" id="ARBA00022692"/>
    </source>
</evidence>
<evidence type="ECO:0000256" key="1">
    <source>
        <dbReference type="ARBA" id="ARBA00004141"/>
    </source>
</evidence>
<evidence type="ECO:0000256" key="4">
    <source>
        <dbReference type="ARBA" id="ARBA00023136"/>
    </source>
</evidence>
<dbReference type="HOGENOM" id="CLU_083659_0_0_1"/>
<accession>S8FUE6</accession>
<gene>
    <name evidence="6" type="ORF">FOMPIDRAFT_1021637</name>
</gene>
<feature type="transmembrane region" description="Helical" evidence="5">
    <location>
        <begin position="92"/>
        <end position="115"/>
    </location>
</feature>
<dbReference type="GO" id="GO:0016020">
    <property type="term" value="C:membrane"/>
    <property type="evidence" value="ECO:0007669"/>
    <property type="project" value="UniProtKB-SubCell"/>
</dbReference>
<evidence type="ECO:0008006" key="8">
    <source>
        <dbReference type="Google" id="ProtNLM"/>
    </source>
</evidence>
<dbReference type="EMBL" id="KE504125">
    <property type="protein sequence ID" value="EPT04791.1"/>
    <property type="molecule type" value="Genomic_DNA"/>
</dbReference>
<evidence type="ECO:0000256" key="3">
    <source>
        <dbReference type="ARBA" id="ARBA00022989"/>
    </source>
</evidence>
<dbReference type="STRING" id="743788.S8FUE6"/>
<reference evidence="6 7" key="1">
    <citation type="journal article" date="2012" name="Science">
        <title>The Paleozoic origin of enzymatic lignin decomposition reconstructed from 31 fungal genomes.</title>
        <authorList>
            <person name="Floudas D."/>
            <person name="Binder M."/>
            <person name="Riley R."/>
            <person name="Barry K."/>
            <person name="Blanchette R.A."/>
            <person name="Henrissat B."/>
            <person name="Martinez A.T."/>
            <person name="Otillar R."/>
            <person name="Spatafora J.W."/>
            <person name="Yadav J.S."/>
            <person name="Aerts A."/>
            <person name="Benoit I."/>
            <person name="Boyd A."/>
            <person name="Carlson A."/>
            <person name="Copeland A."/>
            <person name="Coutinho P.M."/>
            <person name="de Vries R.P."/>
            <person name="Ferreira P."/>
            <person name="Findley K."/>
            <person name="Foster B."/>
            <person name="Gaskell J."/>
            <person name="Glotzer D."/>
            <person name="Gorecki P."/>
            <person name="Heitman J."/>
            <person name="Hesse C."/>
            <person name="Hori C."/>
            <person name="Igarashi K."/>
            <person name="Jurgens J.A."/>
            <person name="Kallen N."/>
            <person name="Kersten P."/>
            <person name="Kohler A."/>
            <person name="Kuees U."/>
            <person name="Kumar T.K.A."/>
            <person name="Kuo A."/>
            <person name="LaButti K."/>
            <person name="Larrondo L.F."/>
            <person name="Lindquist E."/>
            <person name="Ling A."/>
            <person name="Lombard V."/>
            <person name="Lucas S."/>
            <person name="Lundell T."/>
            <person name="Martin R."/>
            <person name="McLaughlin D.J."/>
            <person name="Morgenstern I."/>
            <person name="Morin E."/>
            <person name="Murat C."/>
            <person name="Nagy L.G."/>
            <person name="Nolan M."/>
            <person name="Ohm R.A."/>
            <person name="Patyshakuliyeva A."/>
            <person name="Rokas A."/>
            <person name="Ruiz-Duenas F.J."/>
            <person name="Sabat G."/>
            <person name="Salamov A."/>
            <person name="Samejima M."/>
            <person name="Schmutz J."/>
            <person name="Slot J.C."/>
            <person name="St John F."/>
            <person name="Stenlid J."/>
            <person name="Sun H."/>
            <person name="Sun S."/>
            <person name="Syed K."/>
            <person name="Tsang A."/>
            <person name="Wiebenga A."/>
            <person name="Young D."/>
            <person name="Pisabarro A."/>
            <person name="Eastwood D.C."/>
            <person name="Martin F."/>
            <person name="Cullen D."/>
            <person name="Grigoriev I.V."/>
            <person name="Hibbett D.S."/>
        </authorList>
    </citation>
    <scope>NUCLEOTIDE SEQUENCE</scope>
    <source>
        <strain evidence="7">FP-58527</strain>
    </source>
</reference>
<keyword evidence="3 5" id="KW-1133">Transmembrane helix</keyword>
<evidence type="ECO:0000313" key="7">
    <source>
        <dbReference type="Proteomes" id="UP000015241"/>
    </source>
</evidence>
<feature type="transmembrane region" description="Helical" evidence="5">
    <location>
        <begin position="58"/>
        <end position="80"/>
    </location>
</feature>